<evidence type="ECO:0000313" key="10">
    <source>
        <dbReference type="Proteomes" id="UP001328107"/>
    </source>
</evidence>
<evidence type="ECO:0000256" key="2">
    <source>
        <dbReference type="ARBA" id="ARBA00022771"/>
    </source>
</evidence>
<organism evidence="9 10">
    <name type="scientific">Pristionchus mayeri</name>
    <dbReference type="NCBI Taxonomy" id="1317129"/>
    <lineage>
        <taxon>Eukaryota</taxon>
        <taxon>Metazoa</taxon>
        <taxon>Ecdysozoa</taxon>
        <taxon>Nematoda</taxon>
        <taxon>Chromadorea</taxon>
        <taxon>Rhabditida</taxon>
        <taxon>Rhabditina</taxon>
        <taxon>Diplogasteromorpha</taxon>
        <taxon>Diplogasteroidea</taxon>
        <taxon>Neodiplogasteridae</taxon>
        <taxon>Pristionchus</taxon>
    </lineage>
</organism>
<evidence type="ECO:0000256" key="6">
    <source>
        <dbReference type="SAM" id="Coils"/>
    </source>
</evidence>
<evidence type="ECO:0000256" key="4">
    <source>
        <dbReference type="ARBA" id="ARBA00022853"/>
    </source>
</evidence>
<sequence>EKARVHELEEILDKKPAVVDYSEKVKELEEEIDELTRTVARYEANNTRSNDSSKEEIEDNLLMDETAGFDASMEQFEQESQQNIEVAGDLTKVKKRKNIHDEINDEEKKEEEREMKKHKKEKNTVGEEKEDWIVSCICGATDEDGEKMVGCDECKVRWEHVDCIFPRTKKAPEVEYYCHLCKPRPTELTPEQARAYQDGVKEEKKRKREAKNEKQRMQRMKKKKEEEKAKKKGAGCSVSSATTEKKETAEEPPPELQHSEADESASDRKDESKAKEKTNGVRSWKFLSDSAIDTMDRVTPVLPIGMALASHQVRNFTRSESNEVRGKIRSAISVLRSVVDRMVGDDQREALRSLLASSIKKVDSILCRPVSHGKVSNVNENFFDGLNAIREWRKAAELVVEEYLTTPDGSNGEDRGRSKEEEMDE</sequence>
<feature type="compositionally biased region" description="Basic and acidic residues" evidence="7">
    <location>
        <begin position="412"/>
        <end position="425"/>
    </location>
</feature>
<keyword evidence="6" id="KW-0175">Coiled coil</keyword>
<evidence type="ECO:0000256" key="1">
    <source>
        <dbReference type="ARBA" id="ARBA00022723"/>
    </source>
</evidence>
<dbReference type="Pfam" id="PF00628">
    <property type="entry name" value="PHD"/>
    <property type="match status" value="1"/>
</dbReference>
<dbReference type="Proteomes" id="UP001328107">
    <property type="component" value="Unassembled WGS sequence"/>
</dbReference>
<dbReference type="InterPro" id="IPR019787">
    <property type="entry name" value="Znf_PHD-finger"/>
</dbReference>
<dbReference type="GO" id="GO:0008270">
    <property type="term" value="F:zinc ion binding"/>
    <property type="evidence" value="ECO:0007669"/>
    <property type="project" value="UniProtKB-KW"/>
</dbReference>
<dbReference type="InterPro" id="IPR013083">
    <property type="entry name" value="Znf_RING/FYVE/PHD"/>
</dbReference>
<keyword evidence="2 5" id="KW-0863">Zinc-finger</keyword>
<feature type="region of interest" description="Disordered" evidence="7">
    <location>
        <begin position="197"/>
        <end position="279"/>
    </location>
</feature>
<dbReference type="AlphaFoldDB" id="A0AAN5CU33"/>
<evidence type="ECO:0000256" key="5">
    <source>
        <dbReference type="PROSITE-ProRule" id="PRU00146"/>
    </source>
</evidence>
<evidence type="ECO:0000256" key="3">
    <source>
        <dbReference type="ARBA" id="ARBA00022833"/>
    </source>
</evidence>
<feature type="region of interest" description="Disordered" evidence="7">
    <location>
        <begin position="97"/>
        <end position="124"/>
    </location>
</feature>
<reference evidence="10" key="1">
    <citation type="submission" date="2022-10" db="EMBL/GenBank/DDBJ databases">
        <title>Genome assembly of Pristionchus species.</title>
        <authorList>
            <person name="Yoshida K."/>
            <person name="Sommer R.J."/>
        </authorList>
    </citation>
    <scope>NUCLEOTIDE SEQUENCE [LARGE SCALE GENOMIC DNA]</scope>
    <source>
        <strain evidence="10">RS5460</strain>
    </source>
</reference>
<feature type="compositionally biased region" description="Basic and acidic residues" evidence="7">
    <location>
        <begin position="99"/>
        <end position="115"/>
    </location>
</feature>
<feature type="non-terminal residue" evidence="9">
    <location>
        <position position="1"/>
    </location>
</feature>
<dbReference type="SMART" id="SM00249">
    <property type="entry name" value="PHD"/>
    <property type="match status" value="1"/>
</dbReference>
<comment type="caution">
    <text evidence="9">The sequence shown here is derived from an EMBL/GenBank/DDBJ whole genome shotgun (WGS) entry which is preliminary data.</text>
</comment>
<dbReference type="InterPro" id="IPR011011">
    <property type="entry name" value="Znf_FYVE_PHD"/>
</dbReference>
<dbReference type="InterPro" id="IPR001965">
    <property type="entry name" value="Znf_PHD"/>
</dbReference>
<dbReference type="EMBL" id="BTRK01000004">
    <property type="protein sequence ID" value="GMR50525.1"/>
    <property type="molecule type" value="Genomic_DNA"/>
</dbReference>
<keyword evidence="4" id="KW-0156">Chromatin regulator</keyword>
<accession>A0AAN5CU33</accession>
<dbReference type="SUPFAM" id="SSF57903">
    <property type="entry name" value="FYVE/PHD zinc finger"/>
    <property type="match status" value="1"/>
</dbReference>
<dbReference type="PROSITE" id="PS50016">
    <property type="entry name" value="ZF_PHD_2"/>
    <property type="match status" value="1"/>
</dbReference>
<proteinExistence type="predicted"/>
<name>A0AAN5CU33_9BILA</name>
<feature type="coiled-coil region" evidence="6">
    <location>
        <begin position="18"/>
        <end position="52"/>
    </location>
</feature>
<dbReference type="GO" id="GO:0006355">
    <property type="term" value="P:regulation of DNA-templated transcription"/>
    <property type="evidence" value="ECO:0007669"/>
    <property type="project" value="TreeGrafter"/>
</dbReference>
<keyword evidence="1" id="KW-0479">Metal-binding</keyword>
<dbReference type="GO" id="GO:0006325">
    <property type="term" value="P:chromatin organization"/>
    <property type="evidence" value="ECO:0007669"/>
    <property type="project" value="UniProtKB-KW"/>
</dbReference>
<gene>
    <name evidence="9" type="ORF">PMAYCL1PPCAC_20720</name>
</gene>
<keyword evidence="10" id="KW-1185">Reference proteome</keyword>
<feature type="region of interest" description="Disordered" evidence="7">
    <location>
        <begin position="403"/>
        <end position="425"/>
    </location>
</feature>
<feature type="domain" description="PHD-type" evidence="8">
    <location>
        <begin position="133"/>
        <end position="184"/>
    </location>
</feature>
<feature type="compositionally biased region" description="Basic and acidic residues" evidence="7">
    <location>
        <begin position="257"/>
        <end position="279"/>
    </location>
</feature>
<dbReference type="GO" id="GO:0034967">
    <property type="term" value="C:Set3 complex"/>
    <property type="evidence" value="ECO:0007669"/>
    <property type="project" value="TreeGrafter"/>
</dbReference>
<evidence type="ECO:0000259" key="8">
    <source>
        <dbReference type="PROSITE" id="PS50016"/>
    </source>
</evidence>
<evidence type="ECO:0000313" key="9">
    <source>
        <dbReference type="EMBL" id="GMR50525.1"/>
    </source>
</evidence>
<dbReference type="Gene3D" id="3.30.40.10">
    <property type="entry name" value="Zinc/RING finger domain, C3HC4 (zinc finger)"/>
    <property type="match status" value="1"/>
</dbReference>
<evidence type="ECO:0000256" key="7">
    <source>
        <dbReference type="SAM" id="MobiDB-lite"/>
    </source>
</evidence>
<dbReference type="PANTHER" id="PTHR46462">
    <property type="entry name" value="UPSET, ISOFORM A"/>
    <property type="match status" value="1"/>
</dbReference>
<keyword evidence="3" id="KW-0862">Zinc</keyword>
<dbReference type="GO" id="GO:0070210">
    <property type="term" value="C:Rpd3L-Expanded complex"/>
    <property type="evidence" value="ECO:0007669"/>
    <property type="project" value="TreeGrafter"/>
</dbReference>
<protein>
    <recommendedName>
        <fullName evidence="8">PHD-type domain-containing protein</fullName>
    </recommendedName>
</protein>
<dbReference type="PANTHER" id="PTHR46462:SF3">
    <property type="entry name" value="UPSET, ISOFORM A"/>
    <property type="match status" value="1"/>
</dbReference>